<protein>
    <submittedName>
        <fullName evidence="1">Uncharacterized protein</fullName>
    </submittedName>
</protein>
<dbReference type="OrthoDB" id="1494565at2"/>
<accession>A0A1T4S6P1</accession>
<evidence type="ECO:0000313" key="2">
    <source>
        <dbReference type="Proteomes" id="UP000190092"/>
    </source>
</evidence>
<dbReference type="RefSeq" id="WP_085936025.1">
    <property type="nucleotide sequence ID" value="NZ_FUWJ01000007.1"/>
</dbReference>
<dbReference type="EMBL" id="FUWJ01000007">
    <property type="protein sequence ID" value="SKA23746.1"/>
    <property type="molecule type" value="Genomic_DNA"/>
</dbReference>
<name>A0A1T4S6P1_9HYPH</name>
<organism evidence="1 2">
    <name type="scientific">Enhydrobacter aerosaccus</name>
    <dbReference type="NCBI Taxonomy" id="225324"/>
    <lineage>
        <taxon>Bacteria</taxon>
        <taxon>Pseudomonadati</taxon>
        <taxon>Pseudomonadota</taxon>
        <taxon>Alphaproteobacteria</taxon>
        <taxon>Hyphomicrobiales</taxon>
        <taxon>Enhydrobacter</taxon>
    </lineage>
</organism>
<dbReference type="Proteomes" id="UP000190092">
    <property type="component" value="Unassembled WGS sequence"/>
</dbReference>
<keyword evidence="2" id="KW-1185">Reference proteome</keyword>
<reference evidence="2" key="1">
    <citation type="submission" date="2017-02" db="EMBL/GenBank/DDBJ databases">
        <authorList>
            <person name="Varghese N."/>
            <person name="Submissions S."/>
        </authorList>
    </citation>
    <scope>NUCLEOTIDE SEQUENCE [LARGE SCALE GENOMIC DNA]</scope>
    <source>
        <strain evidence="2">ATCC 27094</strain>
    </source>
</reference>
<dbReference type="AlphaFoldDB" id="A0A1T4S6P1"/>
<sequence length="200" mass="22837">MPRAARLKIHGEGGAEVALISDYLRDLEGAYNSLIAFESVMVDHFYDDWRLAYLPRNRIGRRRTGRPVANILFTAEEVESTVPSAETLVMAAVHLASPGIWEFLGSLNALEVIRKYLHDRHERRKDKAYRESADQRRLELDNLHKENVVIAERIRLAKDLGATNRDLAPILNQLIGQPLRRLDRYQDKGLIGDAEIAEEK</sequence>
<proteinExistence type="predicted"/>
<gene>
    <name evidence="1" type="ORF">SAMN02745126_04340</name>
</gene>
<evidence type="ECO:0000313" key="1">
    <source>
        <dbReference type="EMBL" id="SKA23746.1"/>
    </source>
</evidence>